<keyword evidence="10 11" id="KW-0238">DNA-binding</keyword>
<comment type="function">
    <text evidence="11">Subunit R is required for both nuclease and ATPase activities, but not for modification.</text>
</comment>
<keyword evidence="15" id="KW-1185">Reference proteome</keyword>
<dbReference type="EMBL" id="CP101463">
    <property type="protein sequence ID" value="UTT44544.1"/>
    <property type="molecule type" value="Genomic_DNA"/>
</dbReference>
<reference evidence="14" key="1">
    <citation type="submission" date="2022-07" db="EMBL/GenBank/DDBJ databases">
        <title>Complete genome of CX2.</title>
        <authorList>
            <person name="Cao G."/>
        </authorList>
    </citation>
    <scope>NUCLEOTIDE SEQUENCE</scope>
    <source>
        <strain evidence="14">CX2</strain>
        <plasmid evidence="14">pCXA</plasmid>
    </source>
</reference>
<dbReference type="InterPro" id="IPR040980">
    <property type="entry name" value="SWI2_SNF2"/>
</dbReference>
<evidence type="ECO:0000256" key="2">
    <source>
        <dbReference type="ARBA" id="ARBA00008598"/>
    </source>
</evidence>
<keyword evidence="12" id="KW-0175">Coiled coil</keyword>
<dbReference type="Proteomes" id="UP001060325">
    <property type="component" value="Plasmid pCXA"/>
</dbReference>
<dbReference type="InterPro" id="IPR027417">
    <property type="entry name" value="P-loop_NTPase"/>
</dbReference>
<evidence type="ECO:0000256" key="7">
    <source>
        <dbReference type="ARBA" id="ARBA00022759"/>
    </source>
</evidence>
<keyword evidence="4" id="KW-0540">Nuclease</keyword>
<dbReference type="Gene3D" id="3.40.50.300">
    <property type="entry name" value="P-loop containing nucleotide triphosphate hydrolases"/>
    <property type="match status" value="2"/>
</dbReference>
<evidence type="ECO:0000313" key="15">
    <source>
        <dbReference type="Proteomes" id="UP001060325"/>
    </source>
</evidence>
<evidence type="ECO:0000313" key="14">
    <source>
        <dbReference type="EMBL" id="UTT44544.1"/>
    </source>
</evidence>
<gene>
    <name evidence="14" type="ORF">NMQ00_16210</name>
</gene>
<name>A0ABY5FSF3_9BACL</name>
<evidence type="ECO:0000256" key="1">
    <source>
        <dbReference type="ARBA" id="ARBA00000851"/>
    </source>
</evidence>
<dbReference type="InterPro" id="IPR051268">
    <property type="entry name" value="Type-I_R_enzyme_R_subunit"/>
</dbReference>
<dbReference type="RefSeq" id="WP_255178747.1">
    <property type="nucleotide sequence ID" value="NZ_CP101463.1"/>
</dbReference>
<organism evidence="14 15">
    <name type="scientific">Exiguobacterium aurantiacum</name>
    <dbReference type="NCBI Taxonomy" id="33987"/>
    <lineage>
        <taxon>Bacteria</taxon>
        <taxon>Bacillati</taxon>
        <taxon>Bacillota</taxon>
        <taxon>Bacilli</taxon>
        <taxon>Bacillales</taxon>
        <taxon>Bacillales Family XII. Incertae Sedis</taxon>
        <taxon>Exiguobacterium</taxon>
    </lineage>
</organism>
<dbReference type="PANTHER" id="PTHR30195">
    <property type="entry name" value="TYPE I SITE-SPECIFIC DEOXYRIBONUCLEASE PROTEIN SUBUNIT M AND R"/>
    <property type="match status" value="1"/>
</dbReference>
<dbReference type="Pfam" id="PF04313">
    <property type="entry name" value="HSDR_N"/>
    <property type="match status" value="1"/>
</dbReference>
<protein>
    <recommendedName>
        <fullName evidence="11">Type I restriction enzyme endonuclease subunit</fullName>
        <shortName evidence="11">R protein</shortName>
        <ecNumber evidence="11">3.1.21.3</ecNumber>
    </recommendedName>
    <alternativeName>
        <fullName evidence="11">Type-1 restriction enzyme R protein</fullName>
    </alternativeName>
</protein>
<dbReference type="Gene3D" id="3.90.1570.50">
    <property type="match status" value="1"/>
</dbReference>
<evidence type="ECO:0000256" key="3">
    <source>
        <dbReference type="ARBA" id="ARBA00011296"/>
    </source>
</evidence>
<dbReference type="SUPFAM" id="SSF52540">
    <property type="entry name" value="P-loop containing nucleoside triphosphate hydrolases"/>
    <property type="match status" value="2"/>
</dbReference>
<evidence type="ECO:0000256" key="6">
    <source>
        <dbReference type="ARBA" id="ARBA00022747"/>
    </source>
</evidence>
<evidence type="ECO:0000256" key="8">
    <source>
        <dbReference type="ARBA" id="ARBA00022801"/>
    </source>
</evidence>
<feature type="domain" description="Helicase ATP-binding" evidence="13">
    <location>
        <begin position="271"/>
        <end position="431"/>
    </location>
</feature>
<dbReference type="InterPro" id="IPR007409">
    <property type="entry name" value="Restrct_endonuc_type1_HsdR_N"/>
</dbReference>
<dbReference type="EC" id="3.1.21.3" evidence="11"/>
<dbReference type="InterPro" id="IPR055180">
    <property type="entry name" value="HsdR_RecA-like_helicase_dom_2"/>
</dbReference>
<comment type="similarity">
    <text evidence="2 11">Belongs to the HsdR family.</text>
</comment>
<dbReference type="CDD" id="cd18030">
    <property type="entry name" value="DEXHc_RE_I_HsdR"/>
    <property type="match status" value="1"/>
</dbReference>
<dbReference type="Pfam" id="PF18766">
    <property type="entry name" value="SWI2_SNF2"/>
    <property type="match status" value="1"/>
</dbReference>
<evidence type="ECO:0000256" key="4">
    <source>
        <dbReference type="ARBA" id="ARBA00022722"/>
    </source>
</evidence>
<keyword evidence="5 11" id="KW-0547">Nucleotide-binding</keyword>
<evidence type="ECO:0000256" key="10">
    <source>
        <dbReference type="ARBA" id="ARBA00023125"/>
    </source>
</evidence>
<comment type="catalytic activity">
    <reaction evidence="1 11">
        <text>Endonucleolytic cleavage of DNA to give random double-stranded fragments with terminal 5'-phosphates, ATP is simultaneously hydrolyzed.</text>
        <dbReference type="EC" id="3.1.21.3"/>
    </reaction>
</comment>
<sequence length="961" mass="111285">MIFTEANSVQNYIKNLLIEQGWTFMPPSQLKRENQDVFLESILIDYLKRLNPEIQANEDYAEQVLYKLRSLYVSAKHTGLVKSNERFMEWLRGNLTMPFGENGQHVTIRLLNFTEPEKNSFIVTTELSNNGTREDLILFINGLPVSIGECKTPFRPAVTWVDGALQILKYEEKTPELFVSNIFNFSTDGKEFKYATISTPLEHWASWRDFELKMVNLNSLEFAINELFNPENFLDILQHFIIFSTSNTNQKRIKVICRVQQYDAVNMIVQRVRDGVLKQGLVWHFQGSGKSLLMLFAALKLRNDPKLKSPTVLIVVDRKDLDSQITGTFTAADVPNMVKGSTIKALEKLLVQDTRKIIVTTIFRFKDVTTVLNERENIIVLVDEAHRTQEGDLGLRMRKALPNANFFGLTGTPINKRDRNTFAAFGAVEDEEGYMSKYGFEDSIKDGATNSLKFESRLVQLHIDKEAMKEEFDQLTDTLDELERKELIKRSGKFSSLIQTPERIKAICKDIAEHFETVVEPQGFKAMIVCNDRESCLRYKEQLDQFLDAEKSTIVMTVKPGEPDEYQKYNRSTEEEKKLLDEHFKKPNDPLKILIVTAKLLTGFDAPILQTMYLDKAMKEHTLLQAICRTNRLYPKKEFGLIVDYIGVFDDVGKSLNFDLSSMKKVVSNIEQYKAEIPRSLLRCLNFFSKADRTKEGFEGIIEAQECLPSNELRDAFGAEFSYLAKLWESVSPDEALNDFIQDFRWLSYVYESIQPSNGQGALIWHTLGPKTLDIINRNVHVKEIEKDLEELVLDAEILENVETKTKDIKEIEYKVAKRIRDNMNHSKRFKELGEKLEEIRQRYESRITDSIRFLKELLEIAKQVLEEEKKLITTERVRTGKSALTDLFEDVKSKNTQIIVERVVEDIDKVVTIVRFDGWQTTIAGERAVKKALRKALSKYQLHKDIELYEKAYEYIRQYY</sequence>
<keyword evidence="14" id="KW-0614">Plasmid</keyword>
<comment type="subunit">
    <text evidence="3 11">The type I restriction/modification system is composed of three polypeptides R, M and S.</text>
</comment>
<evidence type="ECO:0000259" key="13">
    <source>
        <dbReference type="PROSITE" id="PS51192"/>
    </source>
</evidence>
<geneLocation type="plasmid" evidence="14 15">
    <name>pCXA</name>
</geneLocation>
<evidence type="ECO:0000256" key="12">
    <source>
        <dbReference type="SAM" id="Coils"/>
    </source>
</evidence>
<evidence type="ECO:0000256" key="9">
    <source>
        <dbReference type="ARBA" id="ARBA00022840"/>
    </source>
</evidence>
<dbReference type="CDD" id="cd18800">
    <property type="entry name" value="SF2_C_EcoR124I-like"/>
    <property type="match status" value="1"/>
</dbReference>
<dbReference type="PANTHER" id="PTHR30195:SF15">
    <property type="entry name" value="TYPE I RESTRICTION ENZYME HINDI ENDONUCLEASE SUBUNIT"/>
    <property type="match status" value="1"/>
</dbReference>
<dbReference type="Pfam" id="PF22679">
    <property type="entry name" value="T1R_D3-like"/>
    <property type="match status" value="1"/>
</dbReference>
<dbReference type="InterPro" id="IPR004473">
    <property type="entry name" value="Restrct_endonuc_typeI_HsdR"/>
</dbReference>
<evidence type="ECO:0000256" key="5">
    <source>
        <dbReference type="ARBA" id="ARBA00022741"/>
    </source>
</evidence>
<dbReference type="InterPro" id="IPR014001">
    <property type="entry name" value="Helicase_ATP-bd"/>
</dbReference>
<keyword evidence="7" id="KW-0255">Endonuclease</keyword>
<keyword evidence="9 11" id="KW-0067">ATP-binding</keyword>
<proteinExistence type="inferred from homology"/>
<dbReference type="SMART" id="SM00487">
    <property type="entry name" value="DEXDc"/>
    <property type="match status" value="1"/>
</dbReference>
<keyword evidence="8 11" id="KW-0378">Hydrolase</keyword>
<dbReference type="GO" id="GO:0009035">
    <property type="term" value="F:type I site-specific deoxyribonuclease activity"/>
    <property type="evidence" value="ECO:0007669"/>
    <property type="project" value="UniProtKB-EC"/>
</dbReference>
<dbReference type="NCBIfam" id="TIGR00348">
    <property type="entry name" value="hsdR"/>
    <property type="match status" value="1"/>
</dbReference>
<accession>A0ABY5FSF3</accession>
<keyword evidence="6 11" id="KW-0680">Restriction system</keyword>
<dbReference type="PROSITE" id="PS51192">
    <property type="entry name" value="HELICASE_ATP_BIND_1"/>
    <property type="match status" value="1"/>
</dbReference>
<feature type="coiled-coil region" evidence="12">
    <location>
        <begin position="782"/>
        <end position="876"/>
    </location>
</feature>
<dbReference type="CDD" id="cd22332">
    <property type="entry name" value="HsdR_N"/>
    <property type="match status" value="1"/>
</dbReference>
<feature type="coiled-coil region" evidence="12">
    <location>
        <begin position="458"/>
        <end position="485"/>
    </location>
</feature>
<evidence type="ECO:0000256" key="11">
    <source>
        <dbReference type="RuleBase" id="RU364115"/>
    </source>
</evidence>